<dbReference type="InterPro" id="IPR011109">
    <property type="entry name" value="DNA_bind_recombinase_dom"/>
</dbReference>
<keyword evidence="5" id="KW-1185">Reference proteome</keyword>
<feature type="compositionally biased region" description="Basic and acidic residues" evidence="1">
    <location>
        <begin position="140"/>
        <end position="156"/>
    </location>
</feature>
<dbReference type="PANTHER" id="PTHR30461:SF23">
    <property type="entry name" value="DNA RECOMBINASE-RELATED"/>
    <property type="match status" value="1"/>
</dbReference>
<evidence type="ECO:0000256" key="1">
    <source>
        <dbReference type="SAM" id="MobiDB-lite"/>
    </source>
</evidence>
<evidence type="ECO:0000313" key="4">
    <source>
        <dbReference type="EMBL" id="TYC99904.1"/>
    </source>
</evidence>
<sequence length="508" mass="57641">MSSEERRAAIYLRISQDRENTRLGVDRHREDAEALIAARRWISAGIYEDNDLSGKGHKKRPAFERLLEDIGAGLIDVVVAQEWPRLERNRIDGVRIIEAAQRGHVLLTFAKGSDIDCTTAAGRLSADMFSAIARNEIEVKAERQSRAQRQRAEQGRPPKGVRPLGYASNGDVIKDEAEAVERIYIAFSSGASLRAIAAALSGGEGKDLPKMPNLPRHNRTLMIERNARRSEEDLEPRLVPTDSPWVSSTVLGILRNPRYAGYSTYTPKEVLTNGDRRRSWRAQILRDEHGEPVLGRWDRIVSLDVWEAVQDRLDDPARITNRAGTDRKHLGSGLYRCGVCDKPVKAQGLRYRCEGHVLRSRAQIDDFVVETVRRRLQLPDLYDLLPSADEPRMREIKGEIDDRRARLHRAQRDYDDELIEGLDLKRIRDRENAAIDTLEVDRLRLSLGMAHNSVLEARDPLTAFDGGDLAIRRQTIEILCEVHLLPHPRGIKVFNPDSLTVTWRQPTT</sequence>
<evidence type="ECO:0000259" key="3">
    <source>
        <dbReference type="PROSITE" id="PS51737"/>
    </source>
</evidence>
<dbReference type="SMART" id="SM00857">
    <property type="entry name" value="Resolvase"/>
    <property type="match status" value="1"/>
</dbReference>
<protein>
    <submittedName>
        <fullName evidence="4">Recombinase family protein</fullName>
    </submittedName>
</protein>
<dbReference type="InterPro" id="IPR050639">
    <property type="entry name" value="SSR_resolvase"/>
</dbReference>
<dbReference type="CDD" id="cd00338">
    <property type="entry name" value="Ser_Recombinase"/>
    <property type="match status" value="1"/>
</dbReference>
<dbReference type="Gene3D" id="3.90.1750.20">
    <property type="entry name" value="Putative Large Serine Recombinase, Chain B, Domain 2"/>
    <property type="match status" value="1"/>
</dbReference>
<dbReference type="GO" id="GO:0003677">
    <property type="term" value="F:DNA binding"/>
    <property type="evidence" value="ECO:0007669"/>
    <property type="project" value="InterPro"/>
</dbReference>
<dbReference type="SUPFAM" id="SSF53041">
    <property type="entry name" value="Resolvase-like"/>
    <property type="match status" value="1"/>
</dbReference>
<dbReference type="GO" id="GO:0000150">
    <property type="term" value="F:DNA strand exchange activity"/>
    <property type="evidence" value="ECO:0007669"/>
    <property type="project" value="InterPro"/>
</dbReference>
<name>A0A5D0XST1_9MICC</name>
<dbReference type="PROSITE" id="PS51736">
    <property type="entry name" value="RECOMBINASES_3"/>
    <property type="match status" value="1"/>
</dbReference>
<dbReference type="Pfam" id="PF00239">
    <property type="entry name" value="Resolvase"/>
    <property type="match status" value="1"/>
</dbReference>
<dbReference type="Gene3D" id="3.40.50.1390">
    <property type="entry name" value="Resolvase, N-terminal catalytic domain"/>
    <property type="match status" value="1"/>
</dbReference>
<gene>
    <name evidence="4" type="ORF">FQ377_00005</name>
</gene>
<dbReference type="InterPro" id="IPR036162">
    <property type="entry name" value="Resolvase-like_N_sf"/>
</dbReference>
<dbReference type="Proteomes" id="UP000323410">
    <property type="component" value="Unassembled WGS sequence"/>
</dbReference>
<dbReference type="OrthoDB" id="4500247at2"/>
<organism evidence="4 5">
    <name type="scientific">Arthrobacter echini</name>
    <dbReference type="NCBI Taxonomy" id="1529066"/>
    <lineage>
        <taxon>Bacteria</taxon>
        <taxon>Bacillati</taxon>
        <taxon>Actinomycetota</taxon>
        <taxon>Actinomycetes</taxon>
        <taxon>Micrococcales</taxon>
        <taxon>Micrococcaceae</taxon>
        <taxon>Arthrobacter</taxon>
    </lineage>
</organism>
<evidence type="ECO:0000313" key="5">
    <source>
        <dbReference type="Proteomes" id="UP000323410"/>
    </source>
</evidence>
<comment type="caution">
    <text evidence="4">The sequence shown here is derived from an EMBL/GenBank/DDBJ whole genome shotgun (WGS) entry which is preliminary data.</text>
</comment>
<feature type="region of interest" description="Disordered" evidence="1">
    <location>
        <begin position="140"/>
        <end position="167"/>
    </location>
</feature>
<dbReference type="EMBL" id="VSLD01000001">
    <property type="protein sequence ID" value="TYC99904.1"/>
    <property type="molecule type" value="Genomic_DNA"/>
</dbReference>
<evidence type="ECO:0000259" key="2">
    <source>
        <dbReference type="PROSITE" id="PS51736"/>
    </source>
</evidence>
<dbReference type="AlphaFoldDB" id="A0A5D0XST1"/>
<dbReference type="InterPro" id="IPR006119">
    <property type="entry name" value="Resolv_N"/>
</dbReference>
<proteinExistence type="predicted"/>
<accession>A0A5D0XST1</accession>
<dbReference type="Pfam" id="PF07508">
    <property type="entry name" value="Recombinase"/>
    <property type="match status" value="1"/>
</dbReference>
<dbReference type="RefSeq" id="WP_148599224.1">
    <property type="nucleotide sequence ID" value="NZ_VSLD01000001.1"/>
</dbReference>
<reference evidence="4 5" key="1">
    <citation type="submission" date="2019-08" db="EMBL/GenBank/DDBJ databases">
        <title>Genone of Arthrobacter echini P9.</title>
        <authorList>
            <person name="Bowman J.P."/>
        </authorList>
    </citation>
    <scope>NUCLEOTIDE SEQUENCE [LARGE SCALE GENOMIC DNA]</scope>
    <source>
        <strain evidence="4 5">P9</strain>
    </source>
</reference>
<dbReference type="PROSITE" id="PS51737">
    <property type="entry name" value="RECOMBINASE_DNA_BIND"/>
    <property type="match status" value="1"/>
</dbReference>
<dbReference type="InterPro" id="IPR038109">
    <property type="entry name" value="DNA_bind_recomb_sf"/>
</dbReference>
<feature type="domain" description="Recombinase" evidence="3">
    <location>
        <begin position="158"/>
        <end position="319"/>
    </location>
</feature>
<feature type="domain" description="Resolvase/invertase-type recombinase catalytic" evidence="2">
    <location>
        <begin position="7"/>
        <end position="155"/>
    </location>
</feature>
<dbReference type="PANTHER" id="PTHR30461">
    <property type="entry name" value="DNA-INVERTASE FROM LAMBDOID PROPHAGE"/>
    <property type="match status" value="1"/>
</dbReference>